<organism evidence="3 4">
    <name type="scientific">Dovyalis caffra</name>
    <dbReference type="NCBI Taxonomy" id="77055"/>
    <lineage>
        <taxon>Eukaryota</taxon>
        <taxon>Viridiplantae</taxon>
        <taxon>Streptophyta</taxon>
        <taxon>Embryophyta</taxon>
        <taxon>Tracheophyta</taxon>
        <taxon>Spermatophyta</taxon>
        <taxon>Magnoliopsida</taxon>
        <taxon>eudicotyledons</taxon>
        <taxon>Gunneridae</taxon>
        <taxon>Pentapetalae</taxon>
        <taxon>rosids</taxon>
        <taxon>fabids</taxon>
        <taxon>Malpighiales</taxon>
        <taxon>Salicaceae</taxon>
        <taxon>Flacourtieae</taxon>
        <taxon>Dovyalis</taxon>
    </lineage>
</organism>
<evidence type="ECO:0000313" key="4">
    <source>
        <dbReference type="Proteomes" id="UP001314170"/>
    </source>
</evidence>
<feature type="region of interest" description="Disordered" evidence="1">
    <location>
        <begin position="1"/>
        <end position="112"/>
    </location>
</feature>
<feature type="compositionally biased region" description="Basic residues" evidence="1">
    <location>
        <begin position="101"/>
        <end position="110"/>
    </location>
</feature>
<keyword evidence="4" id="KW-1185">Reference proteome</keyword>
<name>A0AAV1S4N5_9ROSI</name>
<accession>A0AAV1S4N5</accession>
<proteinExistence type="predicted"/>
<dbReference type="InterPro" id="IPR009010">
    <property type="entry name" value="Asp_de-COase-like_dom_sf"/>
</dbReference>
<dbReference type="FunFam" id="2.40.40.20:FF:000003">
    <property type="entry name" value="Transitional endoplasmic reticulum ATPase"/>
    <property type="match status" value="1"/>
</dbReference>
<feature type="compositionally biased region" description="Polar residues" evidence="1">
    <location>
        <begin position="18"/>
        <end position="36"/>
    </location>
</feature>
<reference evidence="3 4" key="1">
    <citation type="submission" date="2024-01" db="EMBL/GenBank/DDBJ databases">
        <authorList>
            <person name="Waweru B."/>
        </authorList>
    </citation>
    <scope>NUCLEOTIDE SEQUENCE [LARGE SCALE GENOMIC DNA]</scope>
</reference>
<dbReference type="Pfam" id="PF02359">
    <property type="entry name" value="CDC48_N"/>
    <property type="match status" value="1"/>
</dbReference>
<dbReference type="SMART" id="SM01073">
    <property type="entry name" value="CDC48_N"/>
    <property type="match status" value="1"/>
</dbReference>
<dbReference type="EMBL" id="CAWUPB010001168">
    <property type="protein sequence ID" value="CAK7345808.1"/>
    <property type="molecule type" value="Genomic_DNA"/>
</dbReference>
<comment type="caution">
    <text evidence="3">The sequence shown here is derived from an EMBL/GenBank/DDBJ whole genome shotgun (WGS) entry which is preliminary data.</text>
</comment>
<dbReference type="Proteomes" id="UP001314170">
    <property type="component" value="Unassembled WGS sequence"/>
</dbReference>
<gene>
    <name evidence="3" type="ORF">DCAF_LOCUS18470</name>
</gene>
<protein>
    <recommendedName>
        <fullName evidence="2">CDC48 N-terminal subdomain domain-containing protein</fullName>
    </recommendedName>
</protein>
<evidence type="ECO:0000259" key="2">
    <source>
        <dbReference type="SMART" id="SM01073"/>
    </source>
</evidence>
<dbReference type="Gene3D" id="2.40.40.20">
    <property type="match status" value="1"/>
</dbReference>
<feature type="compositionally biased region" description="Basic and acidic residues" evidence="1">
    <location>
        <begin position="77"/>
        <end position="88"/>
    </location>
</feature>
<evidence type="ECO:0000256" key="1">
    <source>
        <dbReference type="SAM" id="MobiDB-lite"/>
    </source>
</evidence>
<dbReference type="InterPro" id="IPR003338">
    <property type="entry name" value="CDC4_N-term_subdom"/>
</dbReference>
<dbReference type="SUPFAM" id="SSF50692">
    <property type="entry name" value="ADC-like"/>
    <property type="match status" value="1"/>
</dbReference>
<dbReference type="AlphaFoldDB" id="A0AAV1S4N5"/>
<evidence type="ECO:0000313" key="3">
    <source>
        <dbReference type="EMBL" id="CAK7345808.1"/>
    </source>
</evidence>
<feature type="domain" description="CDC48 N-terminal subdomain" evidence="2">
    <location>
        <begin position="153"/>
        <end position="227"/>
    </location>
</feature>
<sequence>MKSPEIVDEENRVLAGDSCSSSTISRNVVTNEGNGTSRERDFSAKNRKQKEKKKNVKNNMESDDELPGKNNSSARADTAEKEAREVSKELPSSGPNADKKKGTKKKKGKNNKIEKARVKGIVMGCDQADLIGMNKRKIYFSDSIIERKKAPNRFLVDEAINDDNSVITLNPTTMEQLQIFRGDTLLIKGKNRKDTVFIALADDRCEQNKILTNKVVRSNLRVRHVNKNLI</sequence>
<feature type="compositionally biased region" description="Basic residues" evidence="1">
    <location>
        <begin position="45"/>
        <end position="56"/>
    </location>
</feature>